<sequence>MDDTLDTLQLIKDNLEQNKITTSTAKSQLLDAIRDGIVFEAIYDLEKLDCTTSYLRDNGQGYQHLTNLFRDFLDEHHESYFGIARARFIELYKTIKIELKHYAEHEYDFNNQAIEELECTEDVEISLANIKHELQELLHICDDFSDIDQRMEQDIAVMYNNIKLIQDRFCANHNTRLKHHKECIIAIFHDKLDICLDYLDLAMFIIDAIYDKEKTSEIVVEFGFSGADQKMVEFMTNIKQMVEDFNNSRKA</sequence>
<protein>
    <submittedName>
        <fullName evidence="1">Uncharacterized protein</fullName>
    </submittedName>
</protein>
<organism evidence="1">
    <name type="scientific">uncultured Caudovirales phage</name>
    <dbReference type="NCBI Taxonomy" id="2100421"/>
    <lineage>
        <taxon>Viruses</taxon>
        <taxon>Duplodnaviria</taxon>
        <taxon>Heunggongvirae</taxon>
        <taxon>Uroviricota</taxon>
        <taxon>Caudoviricetes</taxon>
        <taxon>Peduoviridae</taxon>
        <taxon>Maltschvirus</taxon>
        <taxon>Maltschvirus maltsch</taxon>
    </lineage>
</organism>
<evidence type="ECO:0000313" key="1">
    <source>
        <dbReference type="EMBL" id="CAB5226083.1"/>
    </source>
</evidence>
<accession>A0A6J7X8P0</accession>
<dbReference type="EMBL" id="LR798356">
    <property type="protein sequence ID" value="CAB5226083.1"/>
    <property type="molecule type" value="Genomic_DNA"/>
</dbReference>
<name>A0A6J7X8P0_9CAUD</name>
<proteinExistence type="predicted"/>
<gene>
    <name evidence="1" type="ORF">UFOVP755_42</name>
</gene>
<reference evidence="1" key="1">
    <citation type="submission" date="2020-05" db="EMBL/GenBank/DDBJ databases">
        <authorList>
            <person name="Chiriac C."/>
            <person name="Salcher M."/>
            <person name="Ghai R."/>
            <person name="Kavagutti S V."/>
        </authorList>
    </citation>
    <scope>NUCLEOTIDE SEQUENCE</scope>
</reference>